<keyword evidence="5 6" id="KW-0472">Membrane</keyword>
<organism evidence="7 8">
    <name type="scientific">Psychroflexus salinarum</name>
    <dbReference type="NCBI Taxonomy" id="546024"/>
    <lineage>
        <taxon>Bacteria</taxon>
        <taxon>Pseudomonadati</taxon>
        <taxon>Bacteroidota</taxon>
        <taxon>Flavobacteriia</taxon>
        <taxon>Flavobacteriales</taxon>
        <taxon>Flavobacteriaceae</taxon>
        <taxon>Psychroflexus</taxon>
    </lineage>
</organism>
<evidence type="ECO:0000256" key="5">
    <source>
        <dbReference type="ARBA" id="ARBA00023136"/>
    </source>
</evidence>
<evidence type="ECO:0000256" key="3">
    <source>
        <dbReference type="ARBA" id="ARBA00022723"/>
    </source>
</evidence>
<dbReference type="HAMAP" id="MF_01871">
    <property type="entry name" value="DabA"/>
    <property type="match status" value="1"/>
</dbReference>
<dbReference type="EMBL" id="JBHTIV010000009">
    <property type="protein sequence ID" value="MFD0932638.1"/>
    <property type="molecule type" value="Genomic_DNA"/>
</dbReference>
<dbReference type="PANTHER" id="PTHR38344">
    <property type="entry name" value="UPF0753 PROTEIN AQ_863"/>
    <property type="match status" value="1"/>
</dbReference>
<evidence type="ECO:0000256" key="2">
    <source>
        <dbReference type="ARBA" id="ARBA00022475"/>
    </source>
</evidence>
<keyword evidence="8" id="KW-1185">Reference proteome</keyword>
<comment type="similarity">
    <text evidence="6">Belongs to the inorganic carbon transporter (TC 9.A.2) DabA family.</text>
</comment>
<keyword evidence="1 6" id="KW-0813">Transport</keyword>
<feature type="binding site" evidence="6">
    <location>
        <position position="299"/>
    </location>
    <ligand>
        <name>Zn(2+)</name>
        <dbReference type="ChEBI" id="CHEBI:29105"/>
    </ligand>
</feature>
<dbReference type="InterPro" id="IPR018752">
    <property type="entry name" value="DabA"/>
</dbReference>
<comment type="subunit">
    <text evidence="6">Forms a complex with DabB.</text>
</comment>
<sequence length="786" mass="89904">MKRDTILQKIDSASHVIGKTWPLYAFVTSNPLTGYENRHFKQAIIEAEQLAGGHLFPQVSSFRNAWQKGEIDKGELSDLFKKNGIGFSPEESLNEMGSQAAELENQHHEIDRLLIKWLMAFMDEGLAEWSMPNKEKGFYKAWRSLIRYDKEFNLKPLVALPEDSLKALDELLINYSEEDQINILEQHLSALPGWTGYIKYRAETNSEWQKKFNITLEDYLAVRLSIAKNLDMDLLTTNETHENKNEERRLQYLWLKAWEKSWQKRLSKDFNETFQISDANLQSNQTDEIPEAQLVFCIDTRSELIRRHVESKGNYETFGYAGFFGIAMDYENLSDGVVKKSCPPILASSYKVSEQAKNGSQQEVDTYNKRQEREKFTHYFLKRMKHMLPSAFGYVEGSGFFYGIFLFLRTLMPERLYDSKKIEKKSFERNCNPHLHSISDSSSLAEISLEEKIAIVKSAFNLTGWKTFSPLVLFVGHGSHSANNPFGSSLDCGACAASPGRHNARMLAKLANQPEVKQALKDHHINIPDSTFFMGAEHNTTTDEIVLFDSELPDSHKNQLLKLKESLIKAQGSATSERLGKSKNSINAAHIKTNDWSETRPEWGLAKNAGFIVGPRSLTKNMNLKGNCFLHSYDWKMDNEGKALEGIMQGPMVVTQWINNHYYFSSVDNDNYGGGSKITHNVTGRFGVMQGNGGDLKRGLPLQSVNETDQKPYHQPLRLSVYIHAPKERIASILEKNENLKSLLDNEWIYLMVIDPKDSNKILRYEQNLRWEATEKTSVNELVEIQ</sequence>
<dbReference type="Pfam" id="PF10070">
    <property type="entry name" value="DabA"/>
    <property type="match status" value="1"/>
</dbReference>
<feature type="binding site" evidence="6">
    <location>
        <position position="297"/>
    </location>
    <ligand>
        <name>Zn(2+)</name>
        <dbReference type="ChEBI" id="CHEBI:29105"/>
    </ligand>
</feature>
<keyword evidence="4 6" id="KW-0862">Zinc</keyword>
<protein>
    <recommendedName>
        <fullName evidence="6">Probable inorganic carbon transporter subunit DabA</fullName>
    </recommendedName>
</protein>
<dbReference type="Proteomes" id="UP001597049">
    <property type="component" value="Unassembled WGS sequence"/>
</dbReference>
<name>A0ABW3GQ45_9FLAO</name>
<proteinExistence type="inferred from homology"/>
<comment type="subcellular location">
    <subcellularLocation>
        <location evidence="6">Cell membrane</location>
        <topology evidence="6">Peripheral membrane protein</topology>
    </subcellularLocation>
</comment>
<evidence type="ECO:0000256" key="1">
    <source>
        <dbReference type="ARBA" id="ARBA00022448"/>
    </source>
</evidence>
<evidence type="ECO:0000256" key="6">
    <source>
        <dbReference type="HAMAP-Rule" id="MF_01871"/>
    </source>
</evidence>
<evidence type="ECO:0000313" key="8">
    <source>
        <dbReference type="Proteomes" id="UP001597049"/>
    </source>
</evidence>
<comment type="function">
    <text evidence="6">Part of an energy-coupled inorganic carbon pump.</text>
</comment>
<evidence type="ECO:0000256" key="4">
    <source>
        <dbReference type="ARBA" id="ARBA00022833"/>
    </source>
</evidence>
<keyword evidence="3 6" id="KW-0479">Metal-binding</keyword>
<feature type="binding site" evidence="6">
    <location>
        <position position="492"/>
    </location>
    <ligand>
        <name>Zn(2+)</name>
        <dbReference type="ChEBI" id="CHEBI:29105"/>
    </ligand>
</feature>
<dbReference type="RefSeq" id="WP_379657955.1">
    <property type="nucleotide sequence ID" value="NZ_JBHTIV010000009.1"/>
</dbReference>
<gene>
    <name evidence="6" type="primary">dabA</name>
    <name evidence="7" type="ORF">ACFQ0R_08545</name>
</gene>
<feature type="binding site" evidence="6">
    <location>
        <position position="477"/>
    </location>
    <ligand>
        <name>Zn(2+)</name>
        <dbReference type="ChEBI" id="CHEBI:29105"/>
    </ligand>
</feature>
<dbReference type="PANTHER" id="PTHR38344:SF1">
    <property type="entry name" value="INORGANIC CARBON TRANSPORTER SUBUNIT DABA-RELATED"/>
    <property type="match status" value="1"/>
</dbReference>
<accession>A0ABW3GQ45</accession>
<evidence type="ECO:0000313" key="7">
    <source>
        <dbReference type="EMBL" id="MFD0932638.1"/>
    </source>
</evidence>
<reference evidence="8" key="1">
    <citation type="journal article" date="2019" name="Int. J. Syst. Evol. Microbiol.">
        <title>The Global Catalogue of Microorganisms (GCM) 10K type strain sequencing project: providing services to taxonomists for standard genome sequencing and annotation.</title>
        <authorList>
            <consortium name="The Broad Institute Genomics Platform"/>
            <consortium name="The Broad Institute Genome Sequencing Center for Infectious Disease"/>
            <person name="Wu L."/>
            <person name="Ma J."/>
        </authorList>
    </citation>
    <scope>NUCLEOTIDE SEQUENCE [LARGE SCALE GENOMIC DNA]</scope>
    <source>
        <strain evidence="8">CCUG 56752</strain>
    </source>
</reference>
<comment type="caution">
    <text evidence="7">The sequence shown here is derived from an EMBL/GenBank/DDBJ whole genome shotgun (WGS) entry which is preliminary data.</text>
</comment>
<comment type="cofactor">
    <cofactor evidence="6">
        <name>Zn(2+)</name>
        <dbReference type="ChEBI" id="CHEBI:29105"/>
    </cofactor>
</comment>
<keyword evidence="2 6" id="KW-1003">Cell membrane</keyword>